<dbReference type="GO" id="GO:0006508">
    <property type="term" value="P:proteolysis"/>
    <property type="evidence" value="ECO:0007669"/>
    <property type="project" value="UniProtKB-KW"/>
</dbReference>
<evidence type="ECO:0000256" key="7">
    <source>
        <dbReference type="SAM" id="Coils"/>
    </source>
</evidence>
<evidence type="ECO:0000313" key="12">
    <source>
        <dbReference type="Proteomes" id="UP000194641"/>
    </source>
</evidence>
<evidence type="ECO:0000256" key="9">
    <source>
        <dbReference type="SAM" id="SignalP"/>
    </source>
</evidence>
<feature type="chain" id="PRO_5012083871" evidence="9">
    <location>
        <begin position="42"/>
        <end position="517"/>
    </location>
</feature>
<keyword evidence="4" id="KW-0378">Hydrolase</keyword>
<evidence type="ECO:0000256" key="1">
    <source>
        <dbReference type="ARBA" id="ARBA00001947"/>
    </source>
</evidence>
<keyword evidence="7" id="KW-0175">Coiled coil</keyword>
<proteinExistence type="predicted"/>
<dbReference type="InterPro" id="IPR011055">
    <property type="entry name" value="Dup_hybrid_motif"/>
</dbReference>
<feature type="coiled-coil region" evidence="7">
    <location>
        <begin position="163"/>
        <end position="190"/>
    </location>
</feature>
<keyword evidence="3" id="KW-0479">Metal-binding</keyword>
<feature type="compositionally biased region" description="Basic and acidic residues" evidence="8">
    <location>
        <begin position="346"/>
        <end position="363"/>
    </location>
</feature>
<accession>A0A252AWL6</accession>
<feature type="compositionally biased region" description="Low complexity" evidence="8">
    <location>
        <begin position="72"/>
        <end position="92"/>
    </location>
</feature>
<name>A0A252AWL6_9PROT</name>
<feature type="region of interest" description="Disordered" evidence="8">
    <location>
        <begin position="42"/>
        <end position="118"/>
    </location>
</feature>
<feature type="signal peptide" evidence="9">
    <location>
        <begin position="1"/>
        <end position="41"/>
    </location>
</feature>
<dbReference type="AlphaFoldDB" id="A0A252AWL6"/>
<comment type="cofactor">
    <cofactor evidence="1">
        <name>Zn(2+)</name>
        <dbReference type="ChEBI" id="CHEBI:29105"/>
    </cofactor>
</comment>
<evidence type="ECO:0000256" key="6">
    <source>
        <dbReference type="ARBA" id="ARBA00023049"/>
    </source>
</evidence>
<keyword evidence="6" id="KW-0482">Metalloprotease</keyword>
<evidence type="ECO:0000313" key="11">
    <source>
        <dbReference type="EMBL" id="OUI95177.1"/>
    </source>
</evidence>
<feature type="region of interest" description="Disordered" evidence="8">
    <location>
        <begin position="346"/>
        <end position="428"/>
    </location>
</feature>
<dbReference type="Gene3D" id="2.70.70.10">
    <property type="entry name" value="Glucose Permease (Domain IIA)"/>
    <property type="match status" value="1"/>
</dbReference>
<dbReference type="PANTHER" id="PTHR21666:SF288">
    <property type="entry name" value="CELL DIVISION PROTEIN YTFB"/>
    <property type="match status" value="1"/>
</dbReference>
<comment type="caution">
    <text evidence="11">The sequence shown here is derived from an EMBL/GenBank/DDBJ whole genome shotgun (WGS) entry which is preliminary data.</text>
</comment>
<gene>
    <name evidence="11" type="ORF">HK17_00820</name>
</gene>
<keyword evidence="9" id="KW-0732">Signal</keyword>
<feature type="compositionally biased region" description="Polar residues" evidence="8">
    <location>
        <begin position="96"/>
        <end position="118"/>
    </location>
</feature>
<dbReference type="Pfam" id="PF01551">
    <property type="entry name" value="Peptidase_M23"/>
    <property type="match status" value="1"/>
</dbReference>
<dbReference type="SUPFAM" id="SSF51261">
    <property type="entry name" value="Duplicated hybrid motif"/>
    <property type="match status" value="1"/>
</dbReference>
<feature type="compositionally biased region" description="Polar residues" evidence="8">
    <location>
        <begin position="412"/>
        <end position="423"/>
    </location>
</feature>
<evidence type="ECO:0000256" key="3">
    <source>
        <dbReference type="ARBA" id="ARBA00022723"/>
    </source>
</evidence>
<keyword evidence="2" id="KW-0645">Protease</keyword>
<feature type="compositionally biased region" description="Basic residues" evidence="8">
    <location>
        <begin position="57"/>
        <end position="71"/>
    </location>
</feature>
<protein>
    <submittedName>
        <fullName evidence="11">Peptidase</fullName>
    </submittedName>
</protein>
<dbReference type="RefSeq" id="WP_086658932.1">
    <property type="nucleotide sequence ID" value="NZ_JBJJWX010000008.1"/>
</dbReference>
<organism evidence="11 12">
    <name type="scientific">Acetobacter indonesiensis</name>
    <dbReference type="NCBI Taxonomy" id="104101"/>
    <lineage>
        <taxon>Bacteria</taxon>
        <taxon>Pseudomonadati</taxon>
        <taxon>Pseudomonadota</taxon>
        <taxon>Alphaproteobacteria</taxon>
        <taxon>Acetobacterales</taxon>
        <taxon>Acetobacteraceae</taxon>
        <taxon>Acetobacter</taxon>
    </lineage>
</organism>
<keyword evidence="5" id="KW-0862">Zinc</keyword>
<dbReference type="PANTHER" id="PTHR21666">
    <property type="entry name" value="PEPTIDASE-RELATED"/>
    <property type="match status" value="1"/>
</dbReference>
<dbReference type="InterPro" id="IPR016047">
    <property type="entry name" value="M23ase_b-sheet_dom"/>
</dbReference>
<dbReference type="Proteomes" id="UP000194641">
    <property type="component" value="Unassembled WGS sequence"/>
</dbReference>
<dbReference type="InterPro" id="IPR050570">
    <property type="entry name" value="Cell_wall_metabolism_enzyme"/>
</dbReference>
<feature type="domain" description="M23ase beta-sheet core" evidence="10">
    <location>
        <begin position="425"/>
        <end position="513"/>
    </location>
</feature>
<dbReference type="GO" id="GO:0004222">
    <property type="term" value="F:metalloendopeptidase activity"/>
    <property type="evidence" value="ECO:0007669"/>
    <property type="project" value="TreeGrafter"/>
</dbReference>
<evidence type="ECO:0000256" key="8">
    <source>
        <dbReference type="SAM" id="MobiDB-lite"/>
    </source>
</evidence>
<dbReference type="GO" id="GO:0046872">
    <property type="term" value="F:metal ion binding"/>
    <property type="evidence" value="ECO:0007669"/>
    <property type="project" value="UniProtKB-KW"/>
</dbReference>
<dbReference type="CDD" id="cd12797">
    <property type="entry name" value="M23_peptidase"/>
    <property type="match status" value="1"/>
</dbReference>
<evidence type="ECO:0000256" key="5">
    <source>
        <dbReference type="ARBA" id="ARBA00022833"/>
    </source>
</evidence>
<evidence type="ECO:0000256" key="4">
    <source>
        <dbReference type="ARBA" id="ARBA00022801"/>
    </source>
</evidence>
<dbReference type="EMBL" id="JOPA01000010">
    <property type="protein sequence ID" value="OUI95177.1"/>
    <property type="molecule type" value="Genomic_DNA"/>
</dbReference>
<evidence type="ECO:0000259" key="10">
    <source>
        <dbReference type="Pfam" id="PF01551"/>
    </source>
</evidence>
<evidence type="ECO:0000256" key="2">
    <source>
        <dbReference type="ARBA" id="ARBA00022670"/>
    </source>
</evidence>
<reference evidence="12" key="1">
    <citation type="submission" date="2014-06" db="EMBL/GenBank/DDBJ databases">
        <authorList>
            <person name="Winans N.J."/>
            <person name="Newell P.D."/>
            <person name="Douglas A.E."/>
        </authorList>
    </citation>
    <scope>NUCLEOTIDE SEQUENCE [LARGE SCALE GENOMIC DNA]</scope>
</reference>
<feature type="compositionally biased region" description="Low complexity" evidence="8">
    <location>
        <begin position="387"/>
        <end position="398"/>
    </location>
</feature>
<sequence>MSFTLPHPLSARPYGSTRLWRCGLAALMLAGGTMLSDGAWAADHKNSAHKPSAQRHTNTRSSKKTSPHHTIGHSGSSGAASSSKASTPSTKAELQAEQSVKQAREALQTTQAQRDTVNRQKAAQAAAVEASRAKNEAAQTLAIQSAAKAAALSTATVAATSQLQTTEQQIADLDSRIAEIRKEQASLRAALEEDAKALSPVLPLAERLSLYPSDTLLAAPVPQGEAVTGFLVLRGLSRELEHQAEDMRTRQEKLTALDTELTTHLTQLGSLQKTQTKQRDVVKQQALKARDAQRQANAAARAASLRLEDATRKASSLQDAVSRLDALQANAEAALQKEVAAAEKAHKAARDEAARRAAEERAAAARRKIQAMQAAAGPGLSEHATHTPTSSSDDNSGSGPSGGGTRPVAGSLVSTWGSATESGPATGITYRTPAGASVRTPCSGRVDFAGPFRTYGQMIILNCGQHYRFVMAGLGGLDVETGQSLTKGAPIGHMGGSGTLFIQLRHGQKAVNPAPFL</sequence>